<name>A8N3B0_COPC7</name>
<sequence>MADPCHRQPTMPPIASPVPLKPQLLSPLLLSSSASTSPPSTATSASISSSSSPDYYDSPPSPPLSLEDQVHVAYAHDDIHTAKILLLRLKGIEVTDDNDPRIAEVQDEDFDFCFAPNGGLIMDAQDEKAIQERQRIELERMAERRRQEHLRMCEMKWEREKRRLREERKEVLRRKEMKRQEEEQRRRRRAEQERARLAEEEERRRYREEDIFRRRTRSRSARRVVNYHLPSSSSPPNYGWSDDDECDGSGSSSFVYDFMTLPSRKQPSTSSNDDNLPLRSRSYNDMPSTSRYPSHHRDCTSLDFDDSQSIPFTDVLKSMHGQLFPVTNEERRARARRKASPSPSTSRPRTHSQIRRMREDELIQILLDGKEDTAFSNKGKAKAIPRPRRQSSSAESCTACKRSPSLSSIDSLSPTPTSPSSAGSRLSWLTFRSSSSFTSSASSLATTPPTSPRSSGWFSLVDKPRSRRASWVSTTSSPIEEYEPCRCSQKALISIDISESPLTLPVAASASPACSPHITTVHHRRRQTVSTSLSGAGAAKDLVQAISSTVSSSVFTLLELVHGFQQACVTAAKFSVAHSVDGAQWEERKFVFEEKEGCVRVVEGYGERRGVVSKPSSRCMKPHGYRVSAKDVAAFLAVDGEGEKGEPVLSSSPSQDVEAPAVATRTQSGSPFVDIPLSSPYGIQAAPEPPRHTVLPNPLPYKLYFKPIPPPTRSPFRFNAFSHLHTTYPDRRSHSEGAAGGAGEYWSNPDGDVQLPAWRIRSVGNPVHLRLMALQNVVWQKGLIWEGRGREMGLGGGRDRVVGVAYEGVGCSRLGRRVA</sequence>
<gene>
    <name evidence="2" type="ORF">CC1G_00534</name>
</gene>
<feature type="compositionally biased region" description="Polar residues" evidence="1">
    <location>
        <begin position="263"/>
        <end position="274"/>
    </location>
</feature>
<dbReference type="OMA" id="GVAWEGI"/>
<dbReference type="KEGG" id="cci:CC1G_00534"/>
<proteinExistence type="predicted"/>
<dbReference type="GeneID" id="6005784"/>
<feature type="compositionally biased region" description="Basic residues" evidence="1">
    <location>
        <begin position="379"/>
        <end position="389"/>
    </location>
</feature>
<feature type="region of interest" description="Disordered" evidence="1">
    <location>
        <begin position="323"/>
        <end position="356"/>
    </location>
</feature>
<accession>A8N3B0</accession>
<evidence type="ECO:0000256" key="1">
    <source>
        <dbReference type="SAM" id="MobiDB-lite"/>
    </source>
</evidence>
<feature type="compositionally biased region" description="Low complexity" evidence="1">
    <location>
        <begin position="439"/>
        <end position="455"/>
    </location>
</feature>
<dbReference type="VEuPathDB" id="FungiDB:CC1G_00534"/>
<dbReference type="eggNOG" id="ENOG502SP0B">
    <property type="taxonomic scope" value="Eukaryota"/>
</dbReference>
<protein>
    <submittedName>
        <fullName evidence="2">Uncharacterized protein</fullName>
    </submittedName>
</protein>
<feature type="region of interest" description="Disordered" evidence="1">
    <location>
        <begin position="176"/>
        <end position="201"/>
    </location>
</feature>
<evidence type="ECO:0000313" key="2">
    <source>
        <dbReference type="EMBL" id="EAU92315.2"/>
    </source>
</evidence>
<dbReference type="AlphaFoldDB" id="A8N3B0"/>
<keyword evidence="3" id="KW-1185">Reference proteome</keyword>
<evidence type="ECO:0000313" key="3">
    <source>
        <dbReference type="Proteomes" id="UP000001861"/>
    </source>
</evidence>
<dbReference type="RefSeq" id="XP_001829355.2">
    <property type="nucleotide sequence ID" value="XM_001829303.2"/>
</dbReference>
<feature type="region of interest" description="Disordered" evidence="1">
    <location>
        <begin position="226"/>
        <end position="245"/>
    </location>
</feature>
<dbReference type="HOGENOM" id="CLU_357563_0_0_1"/>
<comment type="caution">
    <text evidence="2">The sequence shown here is derived from an EMBL/GenBank/DDBJ whole genome shotgun (WGS) entry which is preliminary data.</text>
</comment>
<feature type="compositionally biased region" description="Low complexity" evidence="1">
    <location>
        <begin position="29"/>
        <end position="58"/>
    </location>
</feature>
<feature type="region of interest" description="Disordered" evidence="1">
    <location>
        <begin position="374"/>
        <end position="425"/>
    </location>
</feature>
<feature type="compositionally biased region" description="Polar residues" evidence="1">
    <location>
        <begin position="281"/>
        <end position="292"/>
    </location>
</feature>
<feature type="region of interest" description="Disordered" evidence="1">
    <location>
        <begin position="439"/>
        <end position="459"/>
    </location>
</feature>
<feature type="region of interest" description="Disordered" evidence="1">
    <location>
        <begin position="29"/>
        <end position="63"/>
    </location>
</feature>
<organism evidence="2 3">
    <name type="scientific">Coprinopsis cinerea (strain Okayama-7 / 130 / ATCC MYA-4618 / FGSC 9003)</name>
    <name type="common">Inky cap fungus</name>
    <name type="synonym">Hormographiella aspergillata</name>
    <dbReference type="NCBI Taxonomy" id="240176"/>
    <lineage>
        <taxon>Eukaryota</taxon>
        <taxon>Fungi</taxon>
        <taxon>Dikarya</taxon>
        <taxon>Basidiomycota</taxon>
        <taxon>Agaricomycotina</taxon>
        <taxon>Agaricomycetes</taxon>
        <taxon>Agaricomycetidae</taxon>
        <taxon>Agaricales</taxon>
        <taxon>Agaricineae</taxon>
        <taxon>Psathyrellaceae</taxon>
        <taxon>Coprinopsis</taxon>
    </lineage>
</organism>
<dbReference type="InParanoid" id="A8N3B0"/>
<feature type="region of interest" description="Disordered" evidence="1">
    <location>
        <begin position="262"/>
        <end position="295"/>
    </location>
</feature>
<dbReference type="EMBL" id="AACS02000001">
    <property type="protein sequence ID" value="EAU92315.2"/>
    <property type="molecule type" value="Genomic_DNA"/>
</dbReference>
<dbReference type="OrthoDB" id="3270558at2759"/>
<feature type="compositionally biased region" description="Low complexity" evidence="1">
    <location>
        <begin position="403"/>
        <end position="425"/>
    </location>
</feature>
<dbReference type="Proteomes" id="UP000001861">
    <property type="component" value="Unassembled WGS sequence"/>
</dbReference>
<reference evidence="2 3" key="1">
    <citation type="journal article" date="2010" name="Proc. Natl. Acad. Sci. U.S.A.">
        <title>Insights into evolution of multicellular fungi from the assembled chromosomes of the mushroom Coprinopsis cinerea (Coprinus cinereus).</title>
        <authorList>
            <person name="Stajich J.E."/>
            <person name="Wilke S.K."/>
            <person name="Ahren D."/>
            <person name="Au C.H."/>
            <person name="Birren B.W."/>
            <person name="Borodovsky M."/>
            <person name="Burns C."/>
            <person name="Canback B."/>
            <person name="Casselton L.A."/>
            <person name="Cheng C.K."/>
            <person name="Deng J."/>
            <person name="Dietrich F.S."/>
            <person name="Fargo D.C."/>
            <person name="Farman M.L."/>
            <person name="Gathman A.C."/>
            <person name="Goldberg J."/>
            <person name="Guigo R."/>
            <person name="Hoegger P.J."/>
            <person name="Hooker J.B."/>
            <person name="Huggins A."/>
            <person name="James T.Y."/>
            <person name="Kamada T."/>
            <person name="Kilaru S."/>
            <person name="Kodira C."/>
            <person name="Kues U."/>
            <person name="Kupfer D."/>
            <person name="Kwan H.S."/>
            <person name="Lomsadze A."/>
            <person name="Li W."/>
            <person name="Lilly W.W."/>
            <person name="Ma L.J."/>
            <person name="Mackey A.J."/>
            <person name="Manning G."/>
            <person name="Martin F."/>
            <person name="Muraguchi H."/>
            <person name="Natvig D.O."/>
            <person name="Palmerini H."/>
            <person name="Ramesh M.A."/>
            <person name="Rehmeyer C.J."/>
            <person name="Roe B.A."/>
            <person name="Shenoy N."/>
            <person name="Stanke M."/>
            <person name="Ter-Hovhannisyan V."/>
            <person name="Tunlid A."/>
            <person name="Velagapudi R."/>
            <person name="Vision T.J."/>
            <person name="Zeng Q."/>
            <person name="Zolan M.E."/>
            <person name="Pukkila P.J."/>
        </authorList>
    </citation>
    <scope>NUCLEOTIDE SEQUENCE [LARGE SCALE GENOMIC DNA]</scope>
    <source>
        <strain evidence="3">Okayama-7 / 130 / ATCC MYA-4618 / FGSC 9003</strain>
    </source>
</reference>